<dbReference type="PROSITE" id="PS00374">
    <property type="entry name" value="MGMT"/>
    <property type="match status" value="1"/>
</dbReference>
<sequence>MKYACLYQAPFGNITLVFEQNELLELHLHGHPADAPYPLPEQWRHKLDDYFSGRLKNFGHPISRSGTVFQQKVWQAIAEIPAGTVMTYQDIARKIGSHPRAVGGACGKNPLALVVPCHRVVASNGLGGFSSGLDQALDIKRWLLEHEGVFLNSENKAKVKK</sequence>
<feature type="active site" description="Nucleophile; methyl group acceptor" evidence="9">
    <location>
        <position position="117"/>
    </location>
</feature>
<evidence type="ECO:0000256" key="7">
    <source>
        <dbReference type="ARBA" id="ARBA00023204"/>
    </source>
</evidence>
<comment type="similarity">
    <text evidence="2 9">Belongs to the MGMT family.</text>
</comment>
<feature type="domain" description="Methylguanine DNA methyltransferase ribonuclease-like" evidence="11">
    <location>
        <begin position="5"/>
        <end position="62"/>
    </location>
</feature>
<dbReference type="Pfam" id="PF02870">
    <property type="entry name" value="Methyltransf_1N"/>
    <property type="match status" value="1"/>
</dbReference>
<dbReference type="PANTHER" id="PTHR10815:SF13">
    <property type="entry name" value="METHYLATED-DNA--PROTEIN-CYSTEINE METHYLTRANSFERASE"/>
    <property type="match status" value="1"/>
</dbReference>
<dbReference type="RefSeq" id="WP_047760251.1">
    <property type="nucleotide sequence ID" value="NZ_CP091510.1"/>
</dbReference>
<organism evidence="12 13">
    <name type="scientific">Neisseria arctica</name>
    <dbReference type="NCBI Taxonomy" id="1470200"/>
    <lineage>
        <taxon>Bacteria</taxon>
        <taxon>Pseudomonadati</taxon>
        <taxon>Pseudomonadota</taxon>
        <taxon>Betaproteobacteria</taxon>
        <taxon>Neisseriales</taxon>
        <taxon>Neisseriaceae</taxon>
        <taxon>Neisseria</taxon>
    </lineage>
</organism>
<evidence type="ECO:0000256" key="1">
    <source>
        <dbReference type="ARBA" id="ARBA00001286"/>
    </source>
</evidence>
<dbReference type="FunFam" id="1.10.10.10:FF:000214">
    <property type="entry name" value="Methylated-DNA--protein-cysteine methyltransferase"/>
    <property type="match status" value="1"/>
</dbReference>
<accession>A0A0J0YUH7</accession>
<dbReference type="SUPFAM" id="SSF53155">
    <property type="entry name" value="Methylated DNA-protein cysteine methyltransferase domain"/>
    <property type="match status" value="1"/>
</dbReference>
<evidence type="ECO:0000259" key="11">
    <source>
        <dbReference type="Pfam" id="PF02870"/>
    </source>
</evidence>
<evidence type="ECO:0000256" key="9">
    <source>
        <dbReference type="HAMAP-Rule" id="MF_00772"/>
    </source>
</evidence>
<dbReference type="Pfam" id="PF01035">
    <property type="entry name" value="DNA_binding_1"/>
    <property type="match status" value="1"/>
</dbReference>
<comment type="catalytic activity">
    <reaction evidence="8 9">
        <text>a 6-O-methyl-2'-deoxyguanosine in DNA + L-cysteinyl-[protein] = S-methyl-L-cysteinyl-[protein] + a 2'-deoxyguanosine in DNA</text>
        <dbReference type="Rhea" id="RHEA:24000"/>
        <dbReference type="Rhea" id="RHEA-COMP:10131"/>
        <dbReference type="Rhea" id="RHEA-COMP:10132"/>
        <dbReference type="Rhea" id="RHEA-COMP:11367"/>
        <dbReference type="Rhea" id="RHEA-COMP:11368"/>
        <dbReference type="ChEBI" id="CHEBI:29950"/>
        <dbReference type="ChEBI" id="CHEBI:82612"/>
        <dbReference type="ChEBI" id="CHEBI:85445"/>
        <dbReference type="ChEBI" id="CHEBI:85448"/>
        <dbReference type="EC" id="2.1.1.63"/>
    </reaction>
</comment>
<evidence type="ECO:0000256" key="6">
    <source>
        <dbReference type="ARBA" id="ARBA00022763"/>
    </source>
</evidence>
<dbReference type="InterPro" id="IPR036631">
    <property type="entry name" value="MGMT_N_sf"/>
</dbReference>
<dbReference type="PATRIC" id="fig|1470200.3.peg.1218"/>
<dbReference type="InterPro" id="IPR001497">
    <property type="entry name" value="MethylDNA_cys_MeTrfase_AS"/>
</dbReference>
<comment type="function">
    <text evidence="9">Involved in the cellular defense against the biological effects of O6-methylguanine (O6-MeG) and O4-methylthymine (O4-MeT) in DNA. Repairs the methylated nucleobase in DNA by stoichiometrically transferring the methyl group to a cysteine residue in the enzyme. This is a suicide reaction: the enzyme is irreversibly inactivated.</text>
</comment>
<dbReference type="SUPFAM" id="SSF46767">
    <property type="entry name" value="Methylated DNA-protein cysteine methyltransferase, C-terminal domain"/>
    <property type="match status" value="1"/>
</dbReference>
<evidence type="ECO:0000256" key="8">
    <source>
        <dbReference type="ARBA" id="ARBA00049348"/>
    </source>
</evidence>
<dbReference type="NCBIfam" id="TIGR00589">
    <property type="entry name" value="ogt"/>
    <property type="match status" value="1"/>
</dbReference>
<keyword evidence="5 9" id="KW-0808">Transferase</keyword>
<comment type="caution">
    <text evidence="12">The sequence shown here is derived from an EMBL/GenBank/DDBJ whole genome shotgun (WGS) entry which is preliminary data.</text>
</comment>
<keyword evidence="6 9" id="KW-0227">DNA damage</keyword>
<reference evidence="12 13" key="1">
    <citation type="submission" date="2014-11" db="EMBL/GenBank/DDBJ databases">
        <title>Genome of a novel goose pathogen.</title>
        <authorList>
            <person name="Hansen C.M."/>
            <person name="Hueffer K."/>
            <person name="Choi S.C."/>
        </authorList>
    </citation>
    <scope>NUCLEOTIDE SEQUENCE [LARGE SCALE GENOMIC DNA]</scope>
    <source>
        <strain evidence="12 13">KH1503</strain>
    </source>
</reference>
<keyword evidence="13" id="KW-1185">Reference proteome</keyword>
<evidence type="ECO:0000259" key="10">
    <source>
        <dbReference type="Pfam" id="PF01035"/>
    </source>
</evidence>
<dbReference type="Gene3D" id="1.10.10.10">
    <property type="entry name" value="Winged helix-like DNA-binding domain superfamily/Winged helix DNA-binding domain"/>
    <property type="match status" value="1"/>
</dbReference>
<dbReference type="InterPro" id="IPR036388">
    <property type="entry name" value="WH-like_DNA-bd_sf"/>
</dbReference>
<dbReference type="InterPro" id="IPR036217">
    <property type="entry name" value="MethylDNA_cys_MeTrfase_DNAb"/>
</dbReference>
<comment type="subcellular location">
    <subcellularLocation>
        <location evidence="9">Cytoplasm</location>
    </subcellularLocation>
</comment>
<comment type="miscellaneous">
    <text evidence="9">This enzyme catalyzes only one turnover and therefore is not strictly catalytic. According to one definition, an enzyme is a biocatalyst that acts repeatedly and over many reaction cycles.</text>
</comment>
<dbReference type="InterPro" id="IPR023546">
    <property type="entry name" value="MGMT"/>
</dbReference>
<dbReference type="InterPro" id="IPR008332">
    <property type="entry name" value="MethylG_MeTrfase_N"/>
</dbReference>
<evidence type="ECO:0000256" key="2">
    <source>
        <dbReference type="ARBA" id="ARBA00008711"/>
    </source>
</evidence>
<dbReference type="GO" id="GO:0003908">
    <property type="term" value="F:methylated-DNA-[protein]-cysteine S-methyltransferase activity"/>
    <property type="evidence" value="ECO:0007669"/>
    <property type="project" value="UniProtKB-UniRule"/>
</dbReference>
<dbReference type="AlphaFoldDB" id="A0A0J0YUH7"/>
<dbReference type="PANTHER" id="PTHR10815">
    <property type="entry name" value="METHYLATED-DNA--PROTEIN-CYSTEINE METHYLTRANSFERASE"/>
    <property type="match status" value="1"/>
</dbReference>
<name>A0A0J0YUH7_9NEIS</name>
<dbReference type="EMBL" id="JTDO01000002">
    <property type="protein sequence ID" value="KLT73749.1"/>
    <property type="molecule type" value="Genomic_DNA"/>
</dbReference>
<dbReference type="Proteomes" id="UP000036027">
    <property type="component" value="Unassembled WGS sequence"/>
</dbReference>
<keyword evidence="4 9" id="KW-0489">Methyltransferase</keyword>
<keyword evidence="7 9" id="KW-0234">DNA repair</keyword>
<evidence type="ECO:0000256" key="5">
    <source>
        <dbReference type="ARBA" id="ARBA00022679"/>
    </source>
</evidence>
<dbReference type="STRING" id="1470200.PL75_02100"/>
<evidence type="ECO:0000256" key="3">
    <source>
        <dbReference type="ARBA" id="ARBA00022490"/>
    </source>
</evidence>
<dbReference type="EC" id="2.1.1.63" evidence="9"/>
<comment type="catalytic activity">
    <reaction evidence="1 9">
        <text>a 4-O-methyl-thymidine in DNA + L-cysteinyl-[protein] = a thymidine in DNA + S-methyl-L-cysteinyl-[protein]</text>
        <dbReference type="Rhea" id="RHEA:53428"/>
        <dbReference type="Rhea" id="RHEA-COMP:10131"/>
        <dbReference type="Rhea" id="RHEA-COMP:10132"/>
        <dbReference type="Rhea" id="RHEA-COMP:13555"/>
        <dbReference type="Rhea" id="RHEA-COMP:13556"/>
        <dbReference type="ChEBI" id="CHEBI:29950"/>
        <dbReference type="ChEBI" id="CHEBI:82612"/>
        <dbReference type="ChEBI" id="CHEBI:137386"/>
        <dbReference type="ChEBI" id="CHEBI:137387"/>
        <dbReference type="EC" id="2.1.1.63"/>
    </reaction>
</comment>
<proteinExistence type="inferred from homology"/>
<feature type="domain" description="Methylated-DNA-[protein]-cysteine S-methyltransferase DNA binding" evidence="10">
    <location>
        <begin position="69"/>
        <end position="149"/>
    </location>
</feature>
<dbReference type="GO" id="GO:0032259">
    <property type="term" value="P:methylation"/>
    <property type="evidence" value="ECO:0007669"/>
    <property type="project" value="UniProtKB-KW"/>
</dbReference>
<dbReference type="GO" id="GO:0005737">
    <property type="term" value="C:cytoplasm"/>
    <property type="evidence" value="ECO:0007669"/>
    <property type="project" value="UniProtKB-SubCell"/>
</dbReference>
<evidence type="ECO:0000256" key="4">
    <source>
        <dbReference type="ARBA" id="ARBA00022603"/>
    </source>
</evidence>
<dbReference type="OrthoDB" id="9811249at2"/>
<protein>
    <recommendedName>
        <fullName evidence="9">Methylated-DNA--protein-cysteine methyltransferase</fullName>
        <ecNumber evidence="9">2.1.1.63</ecNumber>
    </recommendedName>
    <alternativeName>
        <fullName evidence="9">6-O-methylguanine-DNA methyltransferase</fullName>
        <shortName evidence="9">MGMT</shortName>
    </alternativeName>
    <alternativeName>
        <fullName evidence="9">O-6-methylguanine-DNA-alkyltransferase</fullName>
    </alternativeName>
</protein>
<gene>
    <name evidence="12" type="ORF">PL75_02100</name>
</gene>
<keyword evidence="3 9" id="KW-0963">Cytoplasm</keyword>
<dbReference type="CDD" id="cd06445">
    <property type="entry name" value="ATase"/>
    <property type="match status" value="1"/>
</dbReference>
<dbReference type="InterPro" id="IPR014048">
    <property type="entry name" value="MethylDNA_cys_MeTrfase_DNA-bd"/>
</dbReference>
<dbReference type="GO" id="GO:0006307">
    <property type="term" value="P:DNA alkylation repair"/>
    <property type="evidence" value="ECO:0007669"/>
    <property type="project" value="UniProtKB-UniRule"/>
</dbReference>
<evidence type="ECO:0000313" key="12">
    <source>
        <dbReference type="EMBL" id="KLT73749.1"/>
    </source>
</evidence>
<dbReference type="HAMAP" id="MF_00772">
    <property type="entry name" value="OGT"/>
    <property type="match status" value="1"/>
</dbReference>
<evidence type="ECO:0000313" key="13">
    <source>
        <dbReference type="Proteomes" id="UP000036027"/>
    </source>
</evidence>